<evidence type="ECO:0000313" key="2">
    <source>
        <dbReference type="Proteomes" id="UP000481033"/>
    </source>
</evidence>
<dbReference type="Pfam" id="PF00201">
    <property type="entry name" value="UDPGT"/>
    <property type="match status" value="1"/>
</dbReference>
<evidence type="ECO:0008006" key="3">
    <source>
        <dbReference type="Google" id="ProtNLM"/>
    </source>
</evidence>
<proteinExistence type="predicted"/>
<dbReference type="Proteomes" id="UP000481033">
    <property type="component" value="Unassembled WGS sequence"/>
</dbReference>
<dbReference type="CDD" id="cd03784">
    <property type="entry name" value="GT1_Gtf-like"/>
    <property type="match status" value="1"/>
</dbReference>
<dbReference type="RefSeq" id="WP_163702950.1">
    <property type="nucleotide sequence ID" value="NZ_QXHD01000004.1"/>
</dbReference>
<dbReference type="AlphaFoldDB" id="A0A6M0RXH4"/>
<dbReference type="InterPro" id="IPR050426">
    <property type="entry name" value="Glycosyltransferase_28"/>
</dbReference>
<dbReference type="InterPro" id="IPR002213">
    <property type="entry name" value="UDP_glucos_trans"/>
</dbReference>
<organism evidence="1 2">
    <name type="scientific">Adonisia turfae CCMR0081</name>
    <dbReference type="NCBI Taxonomy" id="2292702"/>
    <lineage>
        <taxon>Bacteria</taxon>
        <taxon>Bacillati</taxon>
        <taxon>Cyanobacteriota</taxon>
        <taxon>Adonisia</taxon>
        <taxon>Adonisia turfae</taxon>
    </lineage>
</organism>
<dbReference type="PANTHER" id="PTHR48050:SF13">
    <property type="entry name" value="STEROL 3-BETA-GLUCOSYLTRANSFERASE UGT80A2"/>
    <property type="match status" value="1"/>
</dbReference>
<dbReference type="GO" id="GO:0008194">
    <property type="term" value="F:UDP-glycosyltransferase activity"/>
    <property type="evidence" value="ECO:0007669"/>
    <property type="project" value="InterPro"/>
</dbReference>
<keyword evidence="2" id="KW-1185">Reference proteome</keyword>
<dbReference type="EMBL" id="QXHD01000004">
    <property type="protein sequence ID" value="NEZ60422.1"/>
    <property type="molecule type" value="Genomic_DNA"/>
</dbReference>
<protein>
    <recommendedName>
        <fullName evidence="3">Glycosyltransferase</fullName>
    </recommendedName>
</protein>
<name>A0A6M0RXH4_9CYAN</name>
<dbReference type="GO" id="GO:0017000">
    <property type="term" value="P:antibiotic biosynthetic process"/>
    <property type="evidence" value="ECO:0007669"/>
    <property type="project" value="UniProtKB-ARBA"/>
</dbReference>
<evidence type="ECO:0000313" key="1">
    <source>
        <dbReference type="EMBL" id="NEZ60422.1"/>
    </source>
</evidence>
<gene>
    <name evidence="1" type="ORF">DXZ20_33245</name>
</gene>
<reference evidence="1 2" key="1">
    <citation type="journal article" date="2020" name="Microb. Ecol.">
        <title>Ecogenomics of the Marine Benthic Filamentous Cyanobacterium Adonisia.</title>
        <authorList>
            <person name="Walter J.M."/>
            <person name="Coutinho F.H."/>
            <person name="Leomil L."/>
            <person name="Hargreaves P.I."/>
            <person name="Campeao M.E."/>
            <person name="Vieira V.V."/>
            <person name="Silva B.S."/>
            <person name="Fistarol G.O."/>
            <person name="Salomon P.S."/>
            <person name="Sawabe T."/>
            <person name="Mino S."/>
            <person name="Hosokawa M."/>
            <person name="Miyashita H."/>
            <person name="Maruyama F."/>
            <person name="van Verk M.C."/>
            <person name="Dutilh B.E."/>
            <person name="Thompson C.C."/>
            <person name="Thompson F.L."/>
        </authorList>
    </citation>
    <scope>NUCLEOTIDE SEQUENCE [LARGE SCALE GENOMIC DNA]</scope>
    <source>
        <strain evidence="1 2">CCMR0081</strain>
    </source>
</reference>
<comment type="caution">
    <text evidence="1">The sequence shown here is derived from an EMBL/GenBank/DDBJ whole genome shotgun (WGS) entry which is preliminary data.</text>
</comment>
<sequence length="458" mass="52167">MAHIVCMTGGLTGILNASFALVKQLAQAGHRVTYASPAQLRESVTAQGIPYVQLDPWVIQAGEPPRSRWQKWRTHQERQQRAVDALGVQNFVETIRDLAPDLLLIDMEMHPHIMAAVTGQFSVALLCQFLSIWKRPNLPPIHTSIVPGKGLSGQRISIEWSWWRYSWRKWWEFQRERWRRMGIDRVSILRCYARQIGYPWRNQRDQWLVPYPHCSLPILCFNALELDFPHDPHPSMNYVGPMVLENRQEPRVESATETALSQLFEKHTSGERSLIYCACSTFVTTDQRFLQQLIEAVSACPEWNLVLGLGGKLSSCKLPNLPPNVYAFNWVPQLTIIQHADCVINNGGINSINECLYFGVPMLVYSLKHFDQDGDAARVAYHGLGIAGDIVQDQSAKIRQYIQTLLSDQSYKKQAERMGECCHRYGHRAARVVESLLDSQRAERDFLAVSNQWGGGAS</sequence>
<accession>A0A6M0RXH4</accession>
<dbReference type="PANTHER" id="PTHR48050">
    <property type="entry name" value="STEROL 3-BETA-GLUCOSYLTRANSFERASE"/>
    <property type="match status" value="1"/>
</dbReference>
<dbReference type="Gene3D" id="3.40.50.2000">
    <property type="entry name" value="Glycogen Phosphorylase B"/>
    <property type="match status" value="2"/>
</dbReference>
<dbReference type="SUPFAM" id="SSF53756">
    <property type="entry name" value="UDP-Glycosyltransferase/glycogen phosphorylase"/>
    <property type="match status" value="1"/>
</dbReference>